<dbReference type="Proteomes" id="UP001066276">
    <property type="component" value="Chromosome 10"/>
</dbReference>
<evidence type="ECO:0000313" key="1">
    <source>
        <dbReference type="EMBL" id="KAJ1099604.1"/>
    </source>
</evidence>
<comment type="caution">
    <text evidence="1">The sequence shown here is derived from an EMBL/GenBank/DDBJ whole genome shotgun (WGS) entry which is preliminary data.</text>
</comment>
<evidence type="ECO:0000313" key="2">
    <source>
        <dbReference type="Proteomes" id="UP001066276"/>
    </source>
</evidence>
<sequence length="67" mass="7492">MGLVKMEIPLRREGAEVCQWGVPDLSLTQSPWADEVQLARRVEKEWVTEGGSAGADTTLERYSMAVR</sequence>
<proteinExistence type="predicted"/>
<name>A0AAV7MAN7_PLEWA</name>
<dbReference type="EMBL" id="JANPWB010000014">
    <property type="protein sequence ID" value="KAJ1099604.1"/>
    <property type="molecule type" value="Genomic_DNA"/>
</dbReference>
<accession>A0AAV7MAN7</accession>
<keyword evidence="2" id="KW-1185">Reference proteome</keyword>
<reference evidence="1" key="1">
    <citation type="journal article" date="2022" name="bioRxiv">
        <title>Sequencing and chromosome-scale assembly of the giantPleurodeles waltlgenome.</title>
        <authorList>
            <person name="Brown T."/>
            <person name="Elewa A."/>
            <person name="Iarovenko S."/>
            <person name="Subramanian E."/>
            <person name="Araus A.J."/>
            <person name="Petzold A."/>
            <person name="Susuki M."/>
            <person name="Suzuki K.-i.T."/>
            <person name="Hayashi T."/>
            <person name="Toyoda A."/>
            <person name="Oliveira C."/>
            <person name="Osipova E."/>
            <person name="Leigh N.D."/>
            <person name="Simon A."/>
            <person name="Yun M.H."/>
        </authorList>
    </citation>
    <scope>NUCLEOTIDE SEQUENCE</scope>
    <source>
        <strain evidence="1">20211129_DDA</strain>
        <tissue evidence="1">Liver</tissue>
    </source>
</reference>
<dbReference type="AlphaFoldDB" id="A0AAV7MAN7"/>
<gene>
    <name evidence="1" type="ORF">NDU88_004703</name>
</gene>
<protein>
    <submittedName>
        <fullName evidence="1">Uncharacterized protein</fullName>
    </submittedName>
</protein>
<organism evidence="1 2">
    <name type="scientific">Pleurodeles waltl</name>
    <name type="common">Iberian ribbed newt</name>
    <dbReference type="NCBI Taxonomy" id="8319"/>
    <lineage>
        <taxon>Eukaryota</taxon>
        <taxon>Metazoa</taxon>
        <taxon>Chordata</taxon>
        <taxon>Craniata</taxon>
        <taxon>Vertebrata</taxon>
        <taxon>Euteleostomi</taxon>
        <taxon>Amphibia</taxon>
        <taxon>Batrachia</taxon>
        <taxon>Caudata</taxon>
        <taxon>Salamandroidea</taxon>
        <taxon>Salamandridae</taxon>
        <taxon>Pleurodelinae</taxon>
        <taxon>Pleurodeles</taxon>
    </lineage>
</organism>